<evidence type="ECO:0000256" key="5">
    <source>
        <dbReference type="ARBA" id="ARBA00022989"/>
    </source>
</evidence>
<organism evidence="9 10">
    <name type="scientific">Nonomuraea salmonea</name>
    <dbReference type="NCBI Taxonomy" id="46181"/>
    <lineage>
        <taxon>Bacteria</taxon>
        <taxon>Bacillati</taxon>
        <taxon>Actinomycetota</taxon>
        <taxon>Actinomycetes</taxon>
        <taxon>Streptosporangiales</taxon>
        <taxon>Streptosporangiaceae</taxon>
        <taxon>Nonomuraea</taxon>
    </lineage>
</organism>
<feature type="transmembrane region" description="Helical" evidence="7">
    <location>
        <begin position="287"/>
        <end position="312"/>
    </location>
</feature>
<dbReference type="PROSITE" id="PS50850">
    <property type="entry name" value="MFS"/>
    <property type="match status" value="1"/>
</dbReference>
<feature type="transmembrane region" description="Helical" evidence="7">
    <location>
        <begin position="415"/>
        <end position="434"/>
    </location>
</feature>
<feature type="transmembrane region" description="Helical" evidence="7">
    <location>
        <begin position="163"/>
        <end position="186"/>
    </location>
</feature>
<evidence type="ECO:0000256" key="6">
    <source>
        <dbReference type="ARBA" id="ARBA00023136"/>
    </source>
</evidence>
<evidence type="ECO:0000313" key="9">
    <source>
        <dbReference type="EMBL" id="MFB9474569.1"/>
    </source>
</evidence>
<feature type="domain" description="Major facilitator superfamily (MFS) profile" evidence="8">
    <location>
        <begin position="61"/>
        <end position="468"/>
    </location>
</feature>
<feature type="transmembrane region" description="Helical" evidence="7">
    <location>
        <begin position="379"/>
        <end position="403"/>
    </location>
</feature>
<keyword evidence="2" id="KW-0813">Transport</keyword>
<feature type="transmembrane region" description="Helical" evidence="7">
    <location>
        <begin position="446"/>
        <end position="464"/>
    </location>
</feature>
<keyword evidence="3" id="KW-1003">Cell membrane</keyword>
<dbReference type="Gene3D" id="1.20.1250.20">
    <property type="entry name" value="MFS general substrate transporter like domains"/>
    <property type="match status" value="2"/>
</dbReference>
<evidence type="ECO:0000256" key="4">
    <source>
        <dbReference type="ARBA" id="ARBA00022692"/>
    </source>
</evidence>
<evidence type="ECO:0000313" key="10">
    <source>
        <dbReference type="Proteomes" id="UP001589568"/>
    </source>
</evidence>
<dbReference type="RefSeq" id="WP_364367841.1">
    <property type="nucleotide sequence ID" value="NZ_JBHMCF010000038.1"/>
</dbReference>
<proteinExistence type="predicted"/>
<dbReference type="InterPro" id="IPR036259">
    <property type="entry name" value="MFS_trans_sf"/>
</dbReference>
<keyword evidence="4 7" id="KW-0812">Transmembrane</keyword>
<feature type="transmembrane region" description="Helical" evidence="7">
    <location>
        <begin position="353"/>
        <end position="373"/>
    </location>
</feature>
<feature type="transmembrane region" description="Helical" evidence="7">
    <location>
        <begin position="73"/>
        <end position="91"/>
    </location>
</feature>
<dbReference type="PANTHER" id="PTHR43045">
    <property type="entry name" value="SHIKIMATE TRANSPORTER"/>
    <property type="match status" value="1"/>
</dbReference>
<evidence type="ECO:0000256" key="3">
    <source>
        <dbReference type="ARBA" id="ARBA00022475"/>
    </source>
</evidence>
<sequence length="474" mass="49418">MEIRRESCAYFRLRSAAFRHLSSRRQGTHDGDVPNERRLPVKTEKAVIAEGTGRRAHGFRATISSVIGFALDLYDLYVIVFVAPAIAAVFFPLENSALALAGSYVALAATLIMRPVGAALMGVIGDRHGRKRAMVVALLGVGGVTAAMGLLPGAQAIGLAAPLLLLVLRLAQGLFVGGVFASTLTLATESVPARWRGLVSGVVGGGGTAIGSLLAALALFTTTRIFPGEAFDEWGWRVMFLAGGLPVLVSVLVVKYVDESPLWRAKEDGAENPLTPLLSRGPHRKVLAANIAVVFGVATFFLLTLGLLPSFLQVVNGLSVATVSVVLVWVNLAAFAFAPLSGHLSERYGRRRVLLCASALNMVALPCLYLWLAGVGSPLLVALPALLLSGLTIAAFGPLPIFLNERFPTAIRASGTALSINGGFALAGLVPPVVNALSGGPAQLPVYVAAGLVLAGVVSVATLSRTSEPRRGLT</sequence>
<feature type="transmembrane region" description="Helical" evidence="7">
    <location>
        <begin position="198"/>
        <end position="222"/>
    </location>
</feature>
<keyword evidence="10" id="KW-1185">Reference proteome</keyword>
<name>A0ABV5NW67_9ACTN</name>
<dbReference type="SUPFAM" id="SSF103473">
    <property type="entry name" value="MFS general substrate transporter"/>
    <property type="match status" value="1"/>
</dbReference>
<keyword evidence="6 7" id="KW-0472">Membrane</keyword>
<comment type="subcellular location">
    <subcellularLocation>
        <location evidence="1">Cell membrane</location>
        <topology evidence="1">Multi-pass membrane protein</topology>
    </subcellularLocation>
</comment>
<evidence type="ECO:0000256" key="2">
    <source>
        <dbReference type="ARBA" id="ARBA00022448"/>
    </source>
</evidence>
<reference evidence="9 10" key="1">
    <citation type="submission" date="2024-09" db="EMBL/GenBank/DDBJ databases">
        <authorList>
            <person name="Sun Q."/>
            <person name="Mori K."/>
        </authorList>
    </citation>
    <scope>NUCLEOTIDE SEQUENCE [LARGE SCALE GENOMIC DNA]</scope>
    <source>
        <strain evidence="9 10">JCM 3324</strain>
    </source>
</reference>
<feature type="transmembrane region" description="Helical" evidence="7">
    <location>
        <begin position="318"/>
        <end position="341"/>
    </location>
</feature>
<dbReference type="Pfam" id="PF07690">
    <property type="entry name" value="MFS_1"/>
    <property type="match status" value="1"/>
</dbReference>
<keyword evidence="5 7" id="KW-1133">Transmembrane helix</keyword>
<gene>
    <name evidence="9" type="ORF">ACFFR3_34170</name>
</gene>
<dbReference type="PANTHER" id="PTHR43045:SF1">
    <property type="entry name" value="SHIKIMATE TRANSPORTER"/>
    <property type="match status" value="1"/>
</dbReference>
<dbReference type="InterPro" id="IPR020846">
    <property type="entry name" value="MFS_dom"/>
</dbReference>
<feature type="transmembrane region" description="Helical" evidence="7">
    <location>
        <begin position="133"/>
        <end position="151"/>
    </location>
</feature>
<comment type="caution">
    <text evidence="9">The sequence shown here is derived from an EMBL/GenBank/DDBJ whole genome shotgun (WGS) entry which is preliminary data.</text>
</comment>
<evidence type="ECO:0000256" key="7">
    <source>
        <dbReference type="SAM" id="Phobius"/>
    </source>
</evidence>
<protein>
    <submittedName>
        <fullName evidence="9">MFS transporter</fullName>
    </submittedName>
</protein>
<dbReference type="Proteomes" id="UP001589568">
    <property type="component" value="Unassembled WGS sequence"/>
</dbReference>
<dbReference type="EMBL" id="JBHMCF010000038">
    <property type="protein sequence ID" value="MFB9474569.1"/>
    <property type="molecule type" value="Genomic_DNA"/>
</dbReference>
<dbReference type="InterPro" id="IPR011701">
    <property type="entry name" value="MFS"/>
</dbReference>
<evidence type="ECO:0000259" key="8">
    <source>
        <dbReference type="PROSITE" id="PS50850"/>
    </source>
</evidence>
<evidence type="ECO:0000256" key="1">
    <source>
        <dbReference type="ARBA" id="ARBA00004651"/>
    </source>
</evidence>
<feature type="transmembrane region" description="Helical" evidence="7">
    <location>
        <begin position="234"/>
        <end position="257"/>
    </location>
</feature>
<accession>A0ABV5NW67</accession>
<feature type="transmembrane region" description="Helical" evidence="7">
    <location>
        <begin position="97"/>
        <end position="121"/>
    </location>
</feature>